<evidence type="ECO:0000256" key="4">
    <source>
        <dbReference type="ARBA" id="ARBA00022553"/>
    </source>
</evidence>
<evidence type="ECO:0000256" key="13">
    <source>
        <dbReference type="SAM" id="Phobius"/>
    </source>
</evidence>
<comment type="similarity">
    <text evidence="2">Belongs to the cation transport ATPase (P-type) (TC 3.A.3) family. Type IIA subfamily.</text>
</comment>
<dbReference type="Pfam" id="PF00689">
    <property type="entry name" value="Cation_ATPase_C"/>
    <property type="match status" value="1"/>
</dbReference>
<dbReference type="GO" id="GO:0016020">
    <property type="term" value="C:membrane"/>
    <property type="evidence" value="ECO:0007669"/>
    <property type="project" value="InterPro"/>
</dbReference>
<dbReference type="Gene3D" id="3.40.1110.10">
    <property type="entry name" value="Calcium-transporting ATPase, cytoplasmic domain N"/>
    <property type="match status" value="1"/>
</dbReference>
<dbReference type="AlphaFoldDB" id="R7Z9A2"/>
<dbReference type="Pfam" id="PF00122">
    <property type="entry name" value="E1-E2_ATPase"/>
    <property type="match status" value="1"/>
</dbReference>
<dbReference type="FunFam" id="3.40.50.1000:FF:000001">
    <property type="entry name" value="Phospholipid-transporting ATPase IC"/>
    <property type="match status" value="1"/>
</dbReference>
<evidence type="ECO:0000256" key="11">
    <source>
        <dbReference type="ARBA" id="ARBA00023065"/>
    </source>
</evidence>
<dbReference type="SUPFAM" id="SSF56784">
    <property type="entry name" value="HAD-like"/>
    <property type="match status" value="1"/>
</dbReference>
<keyword evidence="5 13" id="KW-0812">Transmembrane</keyword>
<evidence type="ECO:0000256" key="1">
    <source>
        <dbReference type="ARBA" id="ARBA00004127"/>
    </source>
</evidence>
<comment type="caution">
    <text evidence="15">The sequence shown here is derived from an EMBL/GenBank/DDBJ whole genome shotgun (WGS) entry which is preliminary data.</text>
</comment>
<comment type="subcellular location">
    <subcellularLocation>
        <location evidence="1">Endomembrane system</location>
        <topology evidence="1">Multi-pass membrane protein</topology>
    </subcellularLocation>
</comment>
<dbReference type="Gene3D" id="3.40.50.1000">
    <property type="entry name" value="HAD superfamily/HAD-like"/>
    <property type="match status" value="1"/>
</dbReference>
<dbReference type="Gene3D" id="1.20.1110.10">
    <property type="entry name" value="Calcium-transporting ATPase, transmembrane domain"/>
    <property type="match status" value="1"/>
</dbReference>
<reference evidence="15 16" key="1">
    <citation type="submission" date="2013-04" db="EMBL/GenBank/DDBJ databases">
        <title>Draft genome of the heavy metal tolerant bacterium Lysinibacillus sphaericus strain OT4b.31.</title>
        <authorList>
            <person name="Pena-Montenegro T.D."/>
            <person name="Dussan J."/>
        </authorList>
    </citation>
    <scope>NUCLEOTIDE SEQUENCE [LARGE SCALE GENOMIC DNA]</scope>
    <source>
        <strain evidence="15 16">OT4b.31</strain>
    </source>
</reference>
<feature type="transmembrane region" description="Helical" evidence="13">
    <location>
        <begin position="270"/>
        <end position="296"/>
    </location>
</feature>
<evidence type="ECO:0000256" key="10">
    <source>
        <dbReference type="ARBA" id="ARBA00022989"/>
    </source>
</evidence>
<dbReference type="RefSeq" id="WP_010860846.1">
    <property type="nucleotide sequence ID" value="NZ_KB933404.1"/>
</dbReference>
<feature type="transmembrane region" description="Helical" evidence="13">
    <location>
        <begin position="49"/>
        <end position="74"/>
    </location>
</feature>
<feature type="transmembrane region" description="Helical" evidence="13">
    <location>
        <begin position="669"/>
        <end position="689"/>
    </location>
</feature>
<dbReference type="SFLD" id="SFLDF00027">
    <property type="entry name" value="p-type_atpase"/>
    <property type="match status" value="1"/>
</dbReference>
<dbReference type="InterPro" id="IPR008250">
    <property type="entry name" value="ATPase_P-typ_transduc_dom_A_sf"/>
</dbReference>
<dbReference type="SUPFAM" id="SSF81665">
    <property type="entry name" value="Calcium ATPase, transmembrane domain M"/>
    <property type="match status" value="1"/>
</dbReference>
<protein>
    <submittedName>
        <fullName evidence="15">Cation-transporting ATPase pacL</fullName>
    </submittedName>
</protein>
<dbReference type="SUPFAM" id="SSF81660">
    <property type="entry name" value="Metal cation-transporting ATPase, ATP-binding domain N"/>
    <property type="match status" value="1"/>
</dbReference>
<evidence type="ECO:0000256" key="6">
    <source>
        <dbReference type="ARBA" id="ARBA00022741"/>
    </source>
</evidence>
<dbReference type="PROSITE" id="PS00154">
    <property type="entry name" value="ATPASE_E1_E2"/>
    <property type="match status" value="1"/>
</dbReference>
<feature type="transmembrane region" description="Helical" evidence="13">
    <location>
        <begin position="808"/>
        <end position="833"/>
    </location>
</feature>
<dbReference type="SMART" id="SM00831">
    <property type="entry name" value="Cation_ATPase_N"/>
    <property type="match status" value="1"/>
</dbReference>
<keyword evidence="4" id="KW-0597">Phosphoprotein</keyword>
<dbReference type="Pfam" id="PF00690">
    <property type="entry name" value="Cation_ATPase_N"/>
    <property type="match status" value="1"/>
</dbReference>
<dbReference type="SFLD" id="SFLDS00003">
    <property type="entry name" value="Haloacid_Dehalogenase"/>
    <property type="match status" value="1"/>
</dbReference>
<evidence type="ECO:0000256" key="12">
    <source>
        <dbReference type="ARBA" id="ARBA00023136"/>
    </source>
</evidence>
<dbReference type="GO" id="GO:0006811">
    <property type="term" value="P:monoatomic ion transport"/>
    <property type="evidence" value="ECO:0007669"/>
    <property type="project" value="UniProtKB-KW"/>
</dbReference>
<dbReference type="CDD" id="cd02089">
    <property type="entry name" value="P-type_ATPase_Ca_prok"/>
    <property type="match status" value="1"/>
</dbReference>
<dbReference type="NCBIfam" id="TIGR01494">
    <property type="entry name" value="ATPase_P-type"/>
    <property type="match status" value="2"/>
</dbReference>
<evidence type="ECO:0000256" key="3">
    <source>
        <dbReference type="ARBA" id="ARBA00022448"/>
    </source>
</evidence>
<evidence type="ECO:0000256" key="2">
    <source>
        <dbReference type="ARBA" id="ARBA00005675"/>
    </source>
</evidence>
<dbReference type="PRINTS" id="PR00119">
    <property type="entry name" value="CATATPASE"/>
</dbReference>
<proteinExistence type="inferred from homology"/>
<dbReference type="Pfam" id="PF13246">
    <property type="entry name" value="Cation_ATPase"/>
    <property type="match status" value="1"/>
</dbReference>
<dbReference type="InterPro" id="IPR023214">
    <property type="entry name" value="HAD_sf"/>
</dbReference>
<dbReference type="InterPro" id="IPR018303">
    <property type="entry name" value="ATPase_P-typ_P_site"/>
</dbReference>
<name>R7Z9A2_LYSSH</name>
<keyword evidence="7" id="KW-0067">ATP-binding</keyword>
<dbReference type="InterPro" id="IPR023299">
    <property type="entry name" value="ATPase_P-typ_cyto_dom_N"/>
</dbReference>
<dbReference type="InterPro" id="IPR006068">
    <property type="entry name" value="ATPase_P-typ_cation-transptr_C"/>
</dbReference>
<dbReference type="SUPFAM" id="SSF81653">
    <property type="entry name" value="Calcium ATPase, transduction domain A"/>
    <property type="match status" value="1"/>
</dbReference>
<feature type="transmembrane region" description="Helical" evidence="13">
    <location>
        <begin position="245"/>
        <end position="264"/>
    </location>
</feature>
<feature type="transmembrane region" description="Helical" evidence="13">
    <location>
        <begin position="80"/>
        <end position="99"/>
    </location>
</feature>
<dbReference type="eggNOG" id="COG0474">
    <property type="taxonomic scope" value="Bacteria"/>
</dbReference>
<dbReference type="PRINTS" id="PR00120">
    <property type="entry name" value="HATPASE"/>
</dbReference>
<feature type="transmembrane region" description="Helical" evidence="13">
    <location>
        <begin position="845"/>
        <end position="864"/>
    </location>
</feature>
<accession>R7Z9A2</accession>
<feature type="transmembrane region" description="Helical" evidence="13">
    <location>
        <begin position="701"/>
        <end position="720"/>
    </location>
</feature>
<dbReference type="InterPro" id="IPR004014">
    <property type="entry name" value="ATPase_P-typ_cation-transptr_N"/>
</dbReference>
<dbReference type="SFLD" id="SFLDG00002">
    <property type="entry name" value="C1.7:_P-type_atpase_like"/>
    <property type="match status" value="1"/>
</dbReference>
<keyword evidence="6" id="KW-0547">Nucleotide-binding</keyword>
<keyword evidence="11" id="KW-0406">Ion transport</keyword>
<dbReference type="FunFam" id="3.40.50.1000:FF:000028">
    <property type="entry name" value="Calcium-transporting P-type ATPase, putative"/>
    <property type="match status" value="1"/>
</dbReference>
<dbReference type="InterPro" id="IPR059000">
    <property type="entry name" value="ATPase_P-type_domA"/>
</dbReference>
<evidence type="ECO:0000256" key="5">
    <source>
        <dbReference type="ARBA" id="ARBA00022692"/>
    </source>
</evidence>
<evidence type="ECO:0000259" key="14">
    <source>
        <dbReference type="SMART" id="SM00831"/>
    </source>
</evidence>
<organism evidence="15 16">
    <name type="scientific">Lysinibacillus sphaericus OT4b.31</name>
    <dbReference type="NCBI Taxonomy" id="1285586"/>
    <lineage>
        <taxon>Bacteria</taxon>
        <taxon>Bacillati</taxon>
        <taxon>Bacillota</taxon>
        <taxon>Bacilli</taxon>
        <taxon>Bacillales</taxon>
        <taxon>Bacillaceae</taxon>
        <taxon>Lysinibacillus</taxon>
    </lineage>
</organism>
<evidence type="ECO:0000256" key="9">
    <source>
        <dbReference type="ARBA" id="ARBA00022967"/>
    </source>
</evidence>
<dbReference type="Gene3D" id="2.70.150.10">
    <property type="entry name" value="Calcium-transporting ATPase, cytoplasmic transduction domain A"/>
    <property type="match status" value="1"/>
</dbReference>
<feature type="transmembrane region" description="Helical" evidence="13">
    <location>
        <begin position="770"/>
        <end position="787"/>
    </location>
</feature>
<dbReference type="GO" id="GO:0016887">
    <property type="term" value="F:ATP hydrolysis activity"/>
    <property type="evidence" value="ECO:0007669"/>
    <property type="project" value="InterPro"/>
</dbReference>
<keyword evidence="9" id="KW-1278">Translocase</keyword>
<dbReference type="InterPro" id="IPR001757">
    <property type="entry name" value="P_typ_ATPase"/>
</dbReference>
<dbReference type="InterPro" id="IPR044492">
    <property type="entry name" value="P_typ_ATPase_HD_dom"/>
</dbReference>
<dbReference type="InterPro" id="IPR036412">
    <property type="entry name" value="HAD-like_sf"/>
</dbReference>
<dbReference type="PATRIC" id="fig|1285586.5.peg.4101"/>
<dbReference type="FunFam" id="2.70.150.10:FF:000160">
    <property type="entry name" value="Sarcoplasmic/endoplasmic reticulum calcium ATPase 1"/>
    <property type="match status" value="1"/>
</dbReference>
<dbReference type="GO" id="GO:0005524">
    <property type="term" value="F:ATP binding"/>
    <property type="evidence" value="ECO:0007669"/>
    <property type="project" value="UniProtKB-KW"/>
</dbReference>
<keyword evidence="10 13" id="KW-1133">Transmembrane helix</keyword>
<evidence type="ECO:0000256" key="7">
    <source>
        <dbReference type="ARBA" id="ARBA00022840"/>
    </source>
</evidence>
<dbReference type="EMBL" id="AQPX01000029">
    <property type="protein sequence ID" value="EON70698.1"/>
    <property type="molecule type" value="Genomic_DNA"/>
</dbReference>
<keyword evidence="12 13" id="KW-0472">Membrane</keyword>
<keyword evidence="3" id="KW-0813">Transport</keyword>
<dbReference type="InterPro" id="IPR023298">
    <property type="entry name" value="ATPase_P-typ_TM_dom_sf"/>
</dbReference>
<feature type="transmembrane region" description="Helical" evidence="13">
    <location>
        <begin position="741"/>
        <end position="764"/>
    </location>
</feature>
<evidence type="ECO:0000313" key="16">
    <source>
        <dbReference type="Proteomes" id="UP000013911"/>
    </source>
</evidence>
<dbReference type="Proteomes" id="UP000013911">
    <property type="component" value="Unassembled WGS sequence"/>
</dbReference>
<dbReference type="PANTHER" id="PTHR42861">
    <property type="entry name" value="CALCIUM-TRANSPORTING ATPASE"/>
    <property type="match status" value="1"/>
</dbReference>
<feature type="domain" description="Cation-transporting P-type ATPase N-terminal" evidence="14">
    <location>
        <begin position="3"/>
        <end position="76"/>
    </location>
</feature>
<keyword evidence="8" id="KW-0460">Magnesium</keyword>
<dbReference type="GO" id="GO:0012505">
    <property type="term" value="C:endomembrane system"/>
    <property type="evidence" value="ECO:0007669"/>
    <property type="project" value="UniProtKB-SubCell"/>
</dbReference>
<gene>
    <name evidence="15" type="ORF">H131_19707</name>
</gene>
<dbReference type="HOGENOM" id="CLU_002360_3_3_9"/>
<evidence type="ECO:0000256" key="8">
    <source>
        <dbReference type="ARBA" id="ARBA00022842"/>
    </source>
</evidence>
<dbReference type="OrthoDB" id="9813266at2"/>
<evidence type="ECO:0000313" key="15">
    <source>
        <dbReference type="EMBL" id="EON70698.1"/>
    </source>
</evidence>
<sequence length="868" mass="94985">MAQYHQHLSDEVMAQLNVTNQGLSDEDVQKRQEVYGYNKLAEGKKISTFAVFFGQFKDLLVIILIVAAVISLLLGEVESTIVIMIVVFLNAILGTIQHVKAEQSLDNLKALTSPVAKVMRNNQIVEISSKDIVVGDILFLEAGDYINADGRLLESHNLHINESSLTGESLAVAKSTAPIKEHQITIADKKNMVFTGCFVTNGRGTVIVTAIGMETEIGKIANLLDTAKEKKTPLQVSLDQFGEKLALGITMICVVIFTIDLIRGRELVESFMFAVSLAVAAIPEALSSIVTIVLAFGTQKMAKENAIIRKLYAVESLGSVSVICSDKTGTLTENKMIVQQVYVDQKVIPHDQLHTENAMQKKLIVKALLCNNALGSDQKEIGDPTEIALVKLGKQYGFDELMLREHYPRVAELPFDSDRKLMSTVHHIDQKNIMITKGALDVLLSKIVKIETAKGSIDITEEQRKKIEEVNRNFSMNGLRVLAIAYKEMKASQTLNVEHERDLIFVGLTAMMDPPRKESKAAVESCIKAGIKPVMITGDHKITATAIAKQIGILKDPSEAIEGYEIEGLTDRQLQELVPALSVYARVTPEQKIRIVKAWQEKGNVVAMTGDGVNDGPALKQADIGVAMGITGTEVAKDASSMILTDDNFSTIVKAISNGRSLYTNIKNAILFLLSGNAGAIFVVLYATVLGLPVPFAPVHLLFINLLTDSLPAIAIGLEPHNKKTMKDKPRNIHTPLLNKAFTTQVMLEGLLIAISTIIAFRIGLSTGDTLTATTMAFTTLCLSRLVHGFNSRSKESLFTIGVFSNKYTWLAFLIGFLSLHLVLFVPSFTGMFEVATLSGAQLGLIYSLSCMPFLVNQWVKLLFVRSK</sequence>